<evidence type="ECO:0000313" key="8">
    <source>
        <dbReference type="EMBL" id="CAE8663700.1"/>
    </source>
</evidence>
<dbReference type="GO" id="GO:0043139">
    <property type="term" value="F:5'-3' DNA helicase activity"/>
    <property type="evidence" value="ECO:0007669"/>
    <property type="project" value="TreeGrafter"/>
</dbReference>
<feature type="region of interest" description="Disordered" evidence="6">
    <location>
        <begin position="344"/>
        <end position="365"/>
    </location>
</feature>
<evidence type="ECO:0000259" key="7">
    <source>
        <dbReference type="SMART" id="SM00382"/>
    </source>
</evidence>
<dbReference type="InterPro" id="IPR047187">
    <property type="entry name" value="SF1_C_Upf1"/>
</dbReference>
<evidence type="ECO:0000256" key="5">
    <source>
        <dbReference type="ARBA" id="ARBA00022840"/>
    </source>
</evidence>
<evidence type="ECO:0000256" key="3">
    <source>
        <dbReference type="ARBA" id="ARBA00022801"/>
    </source>
</evidence>
<sequence>NLLQLDGPPSWSQGVANLRWRVHVVDVRGKVADFRSGRSNSCSFWQQAVGSWQTQRLQPGIMDVELGIERGTAMHVRLGPPRARAGASGTSREIRSVVLADNVCFCLEHRRPEVGLHCFCPEALADANGGGPPASEVTSWESTADYVAGWRAAVELEAAASAAGEGDSRLLYNVEVAWGQNGRGSFDIPSALASAHRMKLRGLLASEDGPAEWASAWLCMRRPSIDSAKGAGWSGHAGVIGAALVGEDQSEQPLASNVGEEEEWLLRMQRGESGPSASTLRVTFQLNPEASDSAPNPAKLGGRPQTGYLIEFIWKSLPYSCMAVALSELSTASPLLKETILNAREPPPATSAAPRPNGSDDTWHSQLQADDKRGRSIDLSSWSLNPPQEAAVRATLDQQLTLIHGPPGTGKTTTAAALCVLFALSNLDAGVVAAVLYCTPSNDAADVACLRVAQTSGLHFQAVAKRFHRVCLEKAMAAGNRGCPLCRRPLRQPEGGLSALRVYSAEMERSDFPVPKRVDHPSAKPRKSRGVPESMRPYALHWRCHGRSSSTEPTQEAVLTGRAYERMMIAGASSPSFDELRLEYFLLLAEARAAELRRADCIFATCVSARRGGLAAALAAEGAPELRQVVVDESGQAPEPEALCPLTLARAAQKIVLVGDPKQLRPIINSPAALRLGLGVSLLERLSNAPGARPRLLSLQYRMHVDLNAFPSAYFYGGAVRTDPAVLQRQPGLLAHPSRPKKSAALLFWTSVGGPAEQISQVRTSESSAKSRSNQAEAARAAELALRLAGIVGGEGKVAVLSWYNAQVFLLKDLLQGSGVYVGGVVSAQGNEWDYVILSTVRSAPGGLGALGDEHLLDVALTRARHGMCVPWFCLR</sequence>
<dbReference type="EMBL" id="CAJNNW010018910">
    <property type="protein sequence ID" value="CAE8663700.1"/>
    <property type="molecule type" value="Genomic_DNA"/>
</dbReference>
<dbReference type="Pfam" id="PF13086">
    <property type="entry name" value="AAA_11"/>
    <property type="match status" value="2"/>
</dbReference>
<dbReference type="SMART" id="SM00382">
    <property type="entry name" value="AAA"/>
    <property type="match status" value="1"/>
</dbReference>
<feature type="non-terminal residue" evidence="8">
    <location>
        <position position="876"/>
    </location>
</feature>
<dbReference type="InterPro" id="IPR050534">
    <property type="entry name" value="Coronavir_polyprotein_1ab"/>
</dbReference>
<accession>A0A813J5Q3</accession>
<feature type="domain" description="AAA+ ATPase" evidence="7">
    <location>
        <begin position="397"/>
        <end position="688"/>
    </location>
</feature>
<dbReference type="InterPro" id="IPR027417">
    <property type="entry name" value="P-loop_NTPase"/>
</dbReference>
<comment type="caution">
    <text evidence="8">The sequence shown here is derived from an EMBL/GenBank/DDBJ whole genome shotgun (WGS) entry which is preliminary data.</text>
</comment>
<feature type="region of interest" description="Disordered" evidence="6">
    <location>
        <begin position="513"/>
        <end position="532"/>
    </location>
</feature>
<organism evidence="8 9">
    <name type="scientific">Polarella glacialis</name>
    <name type="common">Dinoflagellate</name>
    <dbReference type="NCBI Taxonomy" id="89957"/>
    <lineage>
        <taxon>Eukaryota</taxon>
        <taxon>Sar</taxon>
        <taxon>Alveolata</taxon>
        <taxon>Dinophyceae</taxon>
        <taxon>Suessiales</taxon>
        <taxon>Suessiaceae</taxon>
        <taxon>Polarella</taxon>
    </lineage>
</organism>
<dbReference type="AlphaFoldDB" id="A0A813J5Q3"/>
<dbReference type="Gene3D" id="3.40.50.300">
    <property type="entry name" value="P-loop containing nucleotide triphosphate hydrolases"/>
    <property type="match status" value="2"/>
</dbReference>
<keyword evidence="4" id="KW-0347">Helicase</keyword>
<evidence type="ECO:0000256" key="6">
    <source>
        <dbReference type="SAM" id="MobiDB-lite"/>
    </source>
</evidence>
<gene>
    <name evidence="8" type="ORF">PGLA2088_LOCUS15344</name>
</gene>
<dbReference type="InterPro" id="IPR003593">
    <property type="entry name" value="AAA+_ATPase"/>
</dbReference>
<keyword evidence="2" id="KW-0547">Nucleotide-binding</keyword>
<dbReference type="PANTHER" id="PTHR43788">
    <property type="entry name" value="DNA2/NAM7 HELICASE FAMILY MEMBER"/>
    <property type="match status" value="1"/>
</dbReference>
<keyword evidence="3" id="KW-0378">Hydrolase</keyword>
<feature type="compositionally biased region" description="Basic and acidic residues" evidence="6">
    <location>
        <begin position="513"/>
        <end position="522"/>
    </location>
</feature>
<reference evidence="8" key="1">
    <citation type="submission" date="2021-02" db="EMBL/GenBank/DDBJ databases">
        <authorList>
            <person name="Dougan E. K."/>
            <person name="Rhodes N."/>
            <person name="Thang M."/>
            <person name="Chan C."/>
        </authorList>
    </citation>
    <scope>NUCLEOTIDE SEQUENCE</scope>
</reference>
<dbReference type="SUPFAM" id="SSF52540">
    <property type="entry name" value="P-loop containing nucleoside triphosphate hydrolases"/>
    <property type="match status" value="1"/>
</dbReference>
<comment type="similarity">
    <text evidence="1">Belongs to the DNA2/NAM7 helicase family.</text>
</comment>
<keyword evidence="5" id="KW-0067">ATP-binding</keyword>
<name>A0A813J5Q3_POLGL</name>
<dbReference type="InterPro" id="IPR041677">
    <property type="entry name" value="DNA2/NAM7_AAA_11"/>
</dbReference>
<dbReference type="Proteomes" id="UP000626109">
    <property type="component" value="Unassembled WGS sequence"/>
</dbReference>
<protein>
    <recommendedName>
        <fullName evidence="7">AAA+ ATPase domain-containing protein</fullName>
    </recommendedName>
</protein>
<dbReference type="InterPro" id="IPR041679">
    <property type="entry name" value="DNA2/NAM7-like_C"/>
</dbReference>
<evidence type="ECO:0000313" key="9">
    <source>
        <dbReference type="Proteomes" id="UP000626109"/>
    </source>
</evidence>
<proteinExistence type="inferred from homology"/>
<dbReference type="PANTHER" id="PTHR43788:SF16">
    <property type="entry name" value="HELICASE WITH ZINC FINGER 2"/>
    <property type="match status" value="1"/>
</dbReference>
<evidence type="ECO:0000256" key="4">
    <source>
        <dbReference type="ARBA" id="ARBA00022806"/>
    </source>
</evidence>
<evidence type="ECO:0000256" key="2">
    <source>
        <dbReference type="ARBA" id="ARBA00022741"/>
    </source>
</evidence>
<dbReference type="GO" id="GO:0005524">
    <property type="term" value="F:ATP binding"/>
    <property type="evidence" value="ECO:0007669"/>
    <property type="project" value="UniProtKB-KW"/>
</dbReference>
<dbReference type="Pfam" id="PF13087">
    <property type="entry name" value="AAA_12"/>
    <property type="match status" value="1"/>
</dbReference>
<evidence type="ECO:0000256" key="1">
    <source>
        <dbReference type="ARBA" id="ARBA00007913"/>
    </source>
</evidence>
<dbReference type="GO" id="GO:0016787">
    <property type="term" value="F:hydrolase activity"/>
    <property type="evidence" value="ECO:0007669"/>
    <property type="project" value="UniProtKB-KW"/>
</dbReference>
<dbReference type="CDD" id="cd18808">
    <property type="entry name" value="SF1_C_Upf1"/>
    <property type="match status" value="1"/>
</dbReference>